<dbReference type="Proteomes" id="UP001333710">
    <property type="component" value="Chromosome"/>
</dbReference>
<gene>
    <name evidence="9" type="ORF">MACH26_13630</name>
</gene>
<keyword evidence="4" id="KW-0285">Flavoprotein</keyword>
<dbReference type="InterPro" id="IPR051205">
    <property type="entry name" value="UbiH/COQ6_monooxygenase"/>
</dbReference>
<evidence type="ECO:0000256" key="3">
    <source>
        <dbReference type="ARBA" id="ARBA00005349"/>
    </source>
</evidence>
<sequence>MSEVTPQQTFDLVISGGGATGWSLLLSLQTMLPADKPLKVAFIDSFDPNKAQPHPGFDARALALSKQTLQFFKTMGIADDIAKRGTAIKTIQVSDKGAAGQVRLHHSDYHETELGMVMEAQDLGAVLLECAERNLQEQALSHIELVRLQPDKIQLAETRRDSIQITTESGHRLTTQLLVLAEGTQSSSKAFFNIDVTQKNYQQHAIIANVVTELPPNNTAFERFTASGPLAFLPMTEQRSGVVWSVASADVEQLLALDDDNFIQQLQTQFGQRLGKIIKVGKRQSYPLNLLKSDDSFSHRVVCIGNAAQTLHPIAGQGFNLALRDAWQLAKCIANTVQQKQDIGAYQSLCQFKAERKQDQQQTILLTDSLVHLFSNNNALLRAGRNIGLLLMNNKQKLKDGFARIAMGQRSGAQL</sequence>
<dbReference type="PANTHER" id="PTHR43876">
    <property type="entry name" value="UBIQUINONE BIOSYNTHESIS MONOOXYGENASE COQ6, MITOCHONDRIAL"/>
    <property type="match status" value="1"/>
</dbReference>
<dbReference type="KEGG" id="pmaw:MACH26_13630"/>
<keyword evidence="7" id="KW-0503">Monooxygenase</keyword>
<dbReference type="EMBL" id="AP027272">
    <property type="protein sequence ID" value="BDX05842.1"/>
    <property type="molecule type" value="Genomic_DNA"/>
</dbReference>
<dbReference type="NCBIfam" id="TIGR01984">
    <property type="entry name" value="UbiH"/>
    <property type="match status" value="1"/>
</dbReference>
<dbReference type="InterPro" id="IPR036188">
    <property type="entry name" value="FAD/NAD-bd_sf"/>
</dbReference>
<dbReference type="Gene3D" id="3.50.50.60">
    <property type="entry name" value="FAD/NAD(P)-binding domain"/>
    <property type="match status" value="2"/>
</dbReference>
<keyword evidence="6" id="KW-0560">Oxidoreductase</keyword>
<evidence type="ECO:0000256" key="2">
    <source>
        <dbReference type="ARBA" id="ARBA00004749"/>
    </source>
</evidence>
<evidence type="ECO:0000256" key="7">
    <source>
        <dbReference type="ARBA" id="ARBA00023033"/>
    </source>
</evidence>
<dbReference type="SUPFAM" id="SSF51905">
    <property type="entry name" value="FAD/NAD(P)-binding domain"/>
    <property type="match status" value="1"/>
</dbReference>
<organism evidence="9 10">
    <name type="scientific">Planctobacterium marinum</name>
    <dbReference type="NCBI Taxonomy" id="1631968"/>
    <lineage>
        <taxon>Bacteria</taxon>
        <taxon>Pseudomonadati</taxon>
        <taxon>Pseudomonadota</taxon>
        <taxon>Gammaproteobacteria</taxon>
        <taxon>Alteromonadales</taxon>
        <taxon>Alteromonadaceae</taxon>
        <taxon>Planctobacterium</taxon>
    </lineage>
</organism>
<evidence type="ECO:0000313" key="9">
    <source>
        <dbReference type="EMBL" id="BDX05842.1"/>
    </source>
</evidence>
<proteinExistence type="inferred from homology"/>
<dbReference type="AlphaFoldDB" id="A0AA48HLP7"/>
<evidence type="ECO:0000259" key="8">
    <source>
        <dbReference type="Pfam" id="PF01494"/>
    </source>
</evidence>
<evidence type="ECO:0000256" key="4">
    <source>
        <dbReference type="ARBA" id="ARBA00022630"/>
    </source>
</evidence>
<protein>
    <submittedName>
        <fullName evidence="9">2-octaprenyl-6-methoxyphenyl hydroxylase</fullName>
    </submittedName>
</protein>
<evidence type="ECO:0000256" key="1">
    <source>
        <dbReference type="ARBA" id="ARBA00001974"/>
    </source>
</evidence>
<dbReference type="Pfam" id="PF01494">
    <property type="entry name" value="FAD_binding_3"/>
    <property type="match status" value="1"/>
</dbReference>
<accession>A0AA48HLP7</accession>
<keyword evidence="10" id="KW-1185">Reference proteome</keyword>
<evidence type="ECO:0000256" key="5">
    <source>
        <dbReference type="ARBA" id="ARBA00022827"/>
    </source>
</evidence>
<comment type="similarity">
    <text evidence="3">Belongs to the UbiH/COQ6 family.</text>
</comment>
<dbReference type="RefSeq" id="WP_338291841.1">
    <property type="nucleotide sequence ID" value="NZ_AP027272.1"/>
</dbReference>
<dbReference type="PRINTS" id="PR00420">
    <property type="entry name" value="RNGMNOXGNASE"/>
</dbReference>
<feature type="domain" description="FAD-binding" evidence="8">
    <location>
        <begin position="53"/>
        <end position="340"/>
    </location>
</feature>
<reference evidence="9" key="1">
    <citation type="submission" date="2023-01" db="EMBL/GenBank/DDBJ databases">
        <title>Complete genome sequence of Planctobacterium marinum strain Dej080120_11.</title>
        <authorList>
            <person name="Ueki S."/>
            <person name="Maruyama F."/>
        </authorList>
    </citation>
    <scope>NUCLEOTIDE SEQUENCE</scope>
    <source>
        <strain evidence="9">Dej080120_11</strain>
    </source>
</reference>
<dbReference type="GO" id="GO:0008681">
    <property type="term" value="F:2-octaprenyl-6-methoxyphenol hydroxylase activity"/>
    <property type="evidence" value="ECO:0007669"/>
    <property type="project" value="InterPro"/>
</dbReference>
<evidence type="ECO:0000313" key="10">
    <source>
        <dbReference type="Proteomes" id="UP001333710"/>
    </source>
</evidence>
<dbReference type="InterPro" id="IPR011295">
    <property type="entry name" value="UbiH"/>
</dbReference>
<dbReference type="PANTHER" id="PTHR43876:SF8">
    <property type="entry name" value="2-OCTAPRENYL-6-METHOXYPHENOL HYDROXYLASE"/>
    <property type="match status" value="1"/>
</dbReference>
<dbReference type="InterPro" id="IPR002938">
    <property type="entry name" value="FAD-bd"/>
</dbReference>
<dbReference type="GO" id="GO:0071949">
    <property type="term" value="F:FAD binding"/>
    <property type="evidence" value="ECO:0007669"/>
    <property type="project" value="InterPro"/>
</dbReference>
<evidence type="ECO:0000256" key="6">
    <source>
        <dbReference type="ARBA" id="ARBA00023002"/>
    </source>
</evidence>
<dbReference type="NCBIfam" id="NF004356">
    <property type="entry name" value="PRK05732.1"/>
    <property type="match status" value="1"/>
</dbReference>
<comment type="cofactor">
    <cofactor evidence="1">
        <name>FAD</name>
        <dbReference type="ChEBI" id="CHEBI:57692"/>
    </cofactor>
</comment>
<dbReference type="NCBIfam" id="TIGR01988">
    <property type="entry name" value="Ubi-OHases"/>
    <property type="match status" value="1"/>
</dbReference>
<name>A0AA48HLP7_9ALTE</name>
<dbReference type="InterPro" id="IPR010971">
    <property type="entry name" value="UbiH/COQ6"/>
</dbReference>
<comment type="pathway">
    <text evidence="2">Cofactor biosynthesis; ubiquinone biosynthesis.</text>
</comment>
<keyword evidence="5" id="KW-0274">FAD</keyword>
<dbReference type="GO" id="GO:0006744">
    <property type="term" value="P:ubiquinone biosynthetic process"/>
    <property type="evidence" value="ECO:0007669"/>
    <property type="project" value="InterPro"/>
</dbReference>